<name>A0ABY9X1B1_9BACT</name>
<feature type="region of interest" description="Disordered" evidence="1">
    <location>
        <begin position="59"/>
        <end position="78"/>
    </location>
</feature>
<feature type="region of interest" description="Disordered" evidence="1">
    <location>
        <begin position="1"/>
        <end position="26"/>
    </location>
</feature>
<dbReference type="RefSeq" id="WP_395806866.1">
    <property type="nucleotide sequence ID" value="NZ_CP043494.1"/>
</dbReference>
<accession>A0ABY9X1B1</accession>
<protein>
    <submittedName>
        <fullName evidence="2">Uncharacterized protein</fullName>
    </submittedName>
</protein>
<gene>
    <name evidence="2" type="ORF">F0U60_37545</name>
</gene>
<evidence type="ECO:0000313" key="2">
    <source>
        <dbReference type="EMBL" id="WNG49189.1"/>
    </source>
</evidence>
<sequence>MPRHDASKTPPSKRRAPKGSVAGNPRFSLTRDELAALAHLQQTWDTNGARAVGRALLEAARREGWSPPSEAQDRQVGT</sequence>
<evidence type="ECO:0000313" key="3">
    <source>
        <dbReference type="Proteomes" id="UP001611383"/>
    </source>
</evidence>
<reference evidence="2 3" key="1">
    <citation type="submission" date="2019-08" db="EMBL/GenBank/DDBJ databases">
        <title>Archangium and Cystobacter genomes.</title>
        <authorList>
            <person name="Chen I.-C.K."/>
            <person name="Wielgoss S."/>
        </authorList>
    </citation>
    <scope>NUCLEOTIDE SEQUENCE [LARGE SCALE GENOMIC DNA]</scope>
    <source>
        <strain evidence="2 3">Cbm 6</strain>
    </source>
</reference>
<keyword evidence="3" id="KW-1185">Reference proteome</keyword>
<dbReference type="Proteomes" id="UP001611383">
    <property type="component" value="Chromosome"/>
</dbReference>
<proteinExistence type="predicted"/>
<dbReference type="EMBL" id="CP043494">
    <property type="protein sequence ID" value="WNG49189.1"/>
    <property type="molecule type" value="Genomic_DNA"/>
</dbReference>
<organism evidence="2 3">
    <name type="scientific">Archangium minus</name>
    <dbReference type="NCBI Taxonomy" id="83450"/>
    <lineage>
        <taxon>Bacteria</taxon>
        <taxon>Pseudomonadati</taxon>
        <taxon>Myxococcota</taxon>
        <taxon>Myxococcia</taxon>
        <taxon>Myxococcales</taxon>
        <taxon>Cystobacterineae</taxon>
        <taxon>Archangiaceae</taxon>
        <taxon>Archangium</taxon>
    </lineage>
</organism>
<evidence type="ECO:0000256" key="1">
    <source>
        <dbReference type="SAM" id="MobiDB-lite"/>
    </source>
</evidence>